<accession>U2HRS1</accession>
<dbReference type="AlphaFoldDB" id="U2HRS1"/>
<dbReference type="Proteomes" id="UP000016584">
    <property type="component" value="Unassembled WGS sequence"/>
</dbReference>
<keyword evidence="2" id="KW-1185">Reference proteome</keyword>
<sequence length="366" mass="42503">MISTLTPLQDAVEQQLSGSGKTVTKPAPPIDELCTEISSNMSILFRQIHTPKMASQVTNQCYVAISFLLDQLWSEPSLSSYFEAIEKLYLRFELSFSLYFLPSNTPPLHLQQLLSGEVERRLPAICDKLAEKAIPESYILELEFALKTLFNPCKQPFCNYAHLSYLPQLLDGLEDMAHDDRDKAWTDRFVFLMIRFNFNYPGFFNRWMEQVAQSLQPLDTAHERQQYLAYIEHQLQLSYCSTDFCFDQLREPLLEQMRLYVSSILEKLEDSSDDITLEEDTALLTTLSGDELNLLFYYLYKAKVFDYPSKRETAKAFATFIHSKTNRRISYKTLEKFEKAALEASAIKMRRLLTSIIKAIDHDFRT</sequence>
<proteinExistence type="predicted"/>
<gene>
    <name evidence="1" type="ORF">M472_05335</name>
</gene>
<dbReference type="PATRIC" id="fig|1346330.5.peg.3527"/>
<evidence type="ECO:0000313" key="2">
    <source>
        <dbReference type="Proteomes" id="UP000016584"/>
    </source>
</evidence>
<organism evidence="1 2">
    <name type="scientific">Sphingobacterium paucimobilis HER1398</name>
    <dbReference type="NCBI Taxonomy" id="1346330"/>
    <lineage>
        <taxon>Bacteria</taxon>
        <taxon>Pseudomonadati</taxon>
        <taxon>Bacteroidota</taxon>
        <taxon>Sphingobacteriia</taxon>
        <taxon>Sphingobacteriales</taxon>
        <taxon>Sphingobacteriaceae</taxon>
        <taxon>Sphingobacterium</taxon>
    </lineage>
</organism>
<reference evidence="1 2" key="1">
    <citation type="journal article" date="2013" name="Genome Announc.">
        <title>The Draft Genome Sequence of Sphingomonas paucimobilis Strain HER1398 (Proteobacteria), Host to the Giant PAU Phage, Indicates That It Is a Member of the Genus Sphingobacterium (Bacteroidetes).</title>
        <authorList>
            <person name="White R.A.III."/>
            <person name="Suttle C.A."/>
        </authorList>
    </citation>
    <scope>NUCLEOTIDE SEQUENCE [LARGE SCALE GENOMIC DNA]</scope>
    <source>
        <strain evidence="1 2">HER1398</strain>
    </source>
</reference>
<evidence type="ECO:0000313" key="1">
    <source>
        <dbReference type="EMBL" id="ERJ58182.1"/>
    </source>
</evidence>
<name>U2HRS1_9SPHI</name>
<dbReference type="eggNOG" id="ENOG5033YXC">
    <property type="taxonomic scope" value="Bacteria"/>
</dbReference>
<protein>
    <submittedName>
        <fullName evidence="1">Uncharacterized protein</fullName>
    </submittedName>
</protein>
<comment type="caution">
    <text evidence="1">The sequence shown here is derived from an EMBL/GenBank/DDBJ whole genome shotgun (WGS) entry which is preliminary data.</text>
</comment>
<dbReference type="EMBL" id="ATDL01000018">
    <property type="protein sequence ID" value="ERJ58182.1"/>
    <property type="molecule type" value="Genomic_DNA"/>
</dbReference>